<dbReference type="FunFam" id="3.90.226.10:FF:000007">
    <property type="entry name" value="Methylcrotonoyl-CoA carboxylase subunit beta"/>
    <property type="match status" value="1"/>
</dbReference>
<evidence type="ECO:0000256" key="6">
    <source>
        <dbReference type="ARBA" id="ARBA00052347"/>
    </source>
</evidence>
<dbReference type="InterPro" id="IPR029045">
    <property type="entry name" value="ClpP/crotonase-like_dom_sf"/>
</dbReference>
<dbReference type="Gene3D" id="3.90.226.10">
    <property type="entry name" value="2-enoyl-CoA Hydratase, Chain A, domain 1"/>
    <property type="match status" value="2"/>
</dbReference>
<evidence type="ECO:0000256" key="4">
    <source>
        <dbReference type="ARBA" id="ARBA00031237"/>
    </source>
</evidence>
<dbReference type="InterPro" id="IPR034733">
    <property type="entry name" value="AcCoA_carboxyl_beta"/>
</dbReference>
<dbReference type="SUPFAM" id="SSF52096">
    <property type="entry name" value="ClpP/crotonase"/>
    <property type="match status" value="2"/>
</dbReference>
<dbReference type="PANTHER" id="PTHR22855">
    <property type="entry name" value="ACETYL, PROPIONYL, PYRUVATE, AND GLUTACONYL CARBOXYLASE-RELATED"/>
    <property type="match status" value="1"/>
</dbReference>
<evidence type="ECO:0000256" key="5">
    <source>
        <dbReference type="ARBA" id="ARBA00031404"/>
    </source>
</evidence>
<comment type="catalytic activity">
    <reaction evidence="6">
        <text>3-methylbut-2-enoyl-CoA + hydrogencarbonate + ATP = 3-methyl-(2E)-glutaconyl-CoA + ADP + phosphate + H(+)</text>
        <dbReference type="Rhea" id="RHEA:13589"/>
        <dbReference type="ChEBI" id="CHEBI:15378"/>
        <dbReference type="ChEBI" id="CHEBI:17544"/>
        <dbReference type="ChEBI" id="CHEBI:30616"/>
        <dbReference type="ChEBI" id="CHEBI:43474"/>
        <dbReference type="ChEBI" id="CHEBI:57344"/>
        <dbReference type="ChEBI" id="CHEBI:57346"/>
        <dbReference type="ChEBI" id="CHEBI:456216"/>
        <dbReference type="EC" id="6.4.1.4"/>
    </reaction>
</comment>
<dbReference type="InterPro" id="IPR045190">
    <property type="entry name" value="MCCB/AccD1-like"/>
</dbReference>
<dbReference type="GO" id="GO:0006552">
    <property type="term" value="P:L-leucine catabolic process"/>
    <property type="evidence" value="ECO:0007669"/>
    <property type="project" value="UniProtKB-UniPathway"/>
</dbReference>
<comment type="similarity">
    <text evidence="1">Belongs to the AccD/PCCB family.</text>
</comment>
<feature type="domain" description="CoA carboxyltransferase C-terminal" evidence="8">
    <location>
        <begin position="318"/>
        <end position="557"/>
    </location>
</feature>
<dbReference type="PROSITE" id="PS50980">
    <property type="entry name" value="COA_CT_NTER"/>
    <property type="match status" value="1"/>
</dbReference>
<dbReference type="EMBL" id="HBGS01064240">
    <property type="protein sequence ID" value="CAD9499269.1"/>
    <property type="molecule type" value="Transcribed_RNA"/>
</dbReference>
<feature type="domain" description="CoA carboxyltransferase N-terminal" evidence="7">
    <location>
        <begin position="45"/>
        <end position="308"/>
    </location>
</feature>
<dbReference type="InterPro" id="IPR011763">
    <property type="entry name" value="COA_CT_C"/>
</dbReference>
<organism evidence="9">
    <name type="scientific">Octactis speculum</name>
    <dbReference type="NCBI Taxonomy" id="3111310"/>
    <lineage>
        <taxon>Eukaryota</taxon>
        <taxon>Sar</taxon>
        <taxon>Stramenopiles</taxon>
        <taxon>Ochrophyta</taxon>
        <taxon>Dictyochophyceae</taxon>
        <taxon>Dictyochales</taxon>
        <taxon>Dictyochaceae</taxon>
        <taxon>Octactis</taxon>
    </lineage>
</organism>
<dbReference type="InterPro" id="IPR011762">
    <property type="entry name" value="COA_CT_N"/>
</dbReference>
<dbReference type="PROSITE" id="PS50989">
    <property type="entry name" value="COA_CT_CTER"/>
    <property type="match status" value="1"/>
</dbReference>
<gene>
    <name evidence="9" type="ORF">DSPE1174_LOCUS33504</name>
</gene>
<protein>
    <recommendedName>
        <fullName evidence="3">methylcrotonoyl-CoA carboxylase</fullName>
        <ecNumber evidence="3">6.4.1.4</ecNumber>
    </recommendedName>
    <alternativeName>
        <fullName evidence="5">3-methylcrotonyl-CoA carboxylase 2</fullName>
    </alternativeName>
    <alternativeName>
        <fullName evidence="4">3-methylcrotonyl-CoA:carbon dioxide ligase subunit beta</fullName>
    </alternativeName>
</protein>
<dbReference type="Pfam" id="PF01039">
    <property type="entry name" value="Carboxyl_trans"/>
    <property type="match status" value="1"/>
</dbReference>
<dbReference type="EC" id="6.4.1.4" evidence="3"/>
<evidence type="ECO:0000259" key="8">
    <source>
        <dbReference type="PROSITE" id="PS50989"/>
    </source>
</evidence>
<dbReference type="FunFam" id="3.90.226.10:FF:000004">
    <property type="entry name" value="Methylcrotonoyl-CoA carboxylase beta chain"/>
    <property type="match status" value="1"/>
</dbReference>
<dbReference type="GO" id="GO:0004485">
    <property type="term" value="F:methylcrotonoyl-CoA carboxylase activity"/>
    <property type="evidence" value="ECO:0007669"/>
    <property type="project" value="UniProtKB-EC"/>
</dbReference>
<dbReference type="AlphaFoldDB" id="A0A7S2MSA0"/>
<dbReference type="PANTHER" id="PTHR22855:SF13">
    <property type="entry name" value="METHYLCROTONOYL-COA CARBOXYLASE BETA CHAIN, MITOCHONDRIAL"/>
    <property type="match status" value="1"/>
</dbReference>
<reference evidence="9" key="1">
    <citation type="submission" date="2021-01" db="EMBL/GenBank/DDBJ databases">
        <authorList>
            <person name="Corre E."/>
            <person name="Pelletier E."/>
            <person name="Niang G."/>
            <person name="Scheremetjew M."/>
            <person name="Finn R."/>
            <person name="Kale V."/>
            <person name="Holt S."/>
            <person name="Cochrane G."/>
            <person name="Meng A."/>
            <person name="Brown T."/>
            <person name="Cohen L."/>
        </authorList>
    </citation>
    <scope>NUCLEOTIDE SEQUENCE</scope>
    <source>
        <strain evidence="9">CCMP1381</strain>
    </source>
</reference>
<dbReference type="GO" id="GO:1905202">
    <property type="term" value="C:methylcrotonoyl-CoA carboxylase complex"/>
    <property type="evidence" value="ECO:0007669"/>
    <property type="project" value="TreeGrafter"/>
</dbReference>
<accession>A0A7S2MSA0</accession>
<name>A0A7S2MSA0_9STRA</name>
<evidence type="ECO:0000259" key="7">
    <source>
        <dbReference type="PROSITE" id="PS50980"/>
    </source>
</evidence>
<evidence type="ECO:0000256" key="1">
    <source>
        <dbReference type="ARBA" id="ARBA00006102"/>
    </source>
</evidence>
<dbReference type="UniPathway" id="UPA00363">
    <property type="reaction ID" value="UER00861"/>
</dbReference>
<evidence type="ECO:0000256" key="2">
    <source>
        <dbReference type="ARBA" id="ARBA00025711"/>
    </source>
</evidence>
<comment type="pathway">
    <text evidence="2">Amino-acid degradation; L-leucine degradation; (S)-3-hydroxy-3-methylglutaryl-CoA from 3-isovaleryl-CoA: step 2/3.</text>
</comment>
<evidence type="ECO:0000256" key="3">
    <source>
        <dbReference type="ARBA" id="ARBA00026116"/>
    </source>
</evidence>
<proteinExistence type="inferred from homology"/>
<evidence type="ECO:0000313" key="9">
    <source>
        <dbReference type="EMBL" id="CAD9499269.1"/>
    </source>
</evidence>
<sequence>MRLSNSIPRLVAKSRSYANTFRHLQTSAIPVLQTKLVSGSEEFRANATETQVHVRALRDVVAVHRQGGSEKAKDLHKSRGKLLARQRIHELVDPGTPFLELSTCAGHEMFGADGPVPSGGIVTGIGVVSGTRCMIVANDATVKGGTYFPVTVKKHLRAQEIAKENGLPCIYLVDSGGVFLPRQDELFADREMFGRIFFNQANMSAQGIPQIAAVMGSCTAGGAYVPAMSDETVIVRGHGTIFLAGPPLVKAATGEVVTAEELGGAEVHCTISGVTDHLAENDMHGLAITRSIVSTLNRPSPATVPRADYDEPLYSPTELDGVVSADPRKPFDVREVIARVVDGSRFHEFKAGYGKTIVCGFGEVHGQRVGIIANNGILFSESSLKAAHFIELCCQRKVPLVFLQNITGFMVGKGAENEGIAKHGAKLVTAVSTASVPKVTIIIGGSYGAGNYGMCGRGFSPRFLFMWPNARISVMGGEQAAGVLTTVRADGLARKGQTMTASEEDDFKAPILAKYETESSCFYSSARLWDDGIIEPVDTRNVLGMALAVVTDKPISETKFGLFRM</sequence>